<sequence>MDIEAVEEVFNKLVGEKSISFVNFMESIGPRIKSDDVDEQEKAVDLVVSVICKLPNDFLTATQVSLLLDFLIDVLGKIVLVGSSAVTGINHLVLNSSNLPDDLEILLFQRVFVDGNIQSWNQKTRYHFFEIMEFLLKNRLNGLRLVSSSDFVASFLRCVTGERDPRCLLIVFRLFCSICASFSLGVHVEDMFDCIACYYPIEFNPPENDKTGISREMLVAGCEECLVAHRSFAPFTFQLIAEKLVDEDCDDHAKLEVCAFLDHVCHIFPPDHLSAQLDDILGGLRAVALNPASKKSKEPIPCQVVNCIHSLINSLSHIAEGSLSGVDYLCSDFLENCEPFVLQAEMGMTETALALLEVLVNALPKNRALLFDKVFSWLVMLVRGDTVISAPNRNDVINECIKYLPRWCASAADLECGDLLRKYQKSFFDVLSEFEGLTGSAGRCAAYALATVYARITRHQCDDNVCNFEGLFRRCFICCHQADIPLRERCLQFIETIVTFRWDMCKNFLESQAFDNENSVSVISVLTRMVNEVTMEVTFPMLLAAISSSLPLTGFSLDDILYMVRMNKNSNALLLRTIEELFPQLTSLSDVESSEHTVNRIAEFFQDVGLELPDSVHDTIAKKFMFEIEKSILVLPFVYLFLMQSKNCELLMESYSIIREKIKTYDPGLFRYATIIAGACVNKAEIVPELASVAFIKNLRMTYPVDAVRFYQATVSRALLLRNDSLGIELAKKLFDEISQNPEQSGVIIAGLDELLNFNLRYSRPEKCLYRTTALWRQRIFCQIIPVFVRFFNKVGNQSVKNGLLTLLVPLLSLAHALPVTLPDEYIQLIPVFCSTFEVSLDDETARLLLDAVVHLLESIPLSEMDVDFISKILPGVQIYLSTGSALRTSLLAIKCCEILAQRCSPDVILRFHSSVVCSLTHCLAARKRVLRAAAAKAKNNWELLLTT</sequence>
<dbReference type="InterPro" id="IPR039920">
    <property type="entry name" value="MMS19"/>
</dbReference>
<dbReference type="AlphaFoldDB" id="A0ABD6E1X2"/>
<dbReference type="InterPro" id="IPR016024">
    <property type="entry name" value="ARM-type_fold"/>
</dbReference>
<dbReference type="PANTHER" id="PTHR12891">
    <property type="entry name" value="DNA REPAIR/TRANSCRIPTION PROTEIN MET18/MMS19"/>
    <property type="match status" value="1"/>
</dbReference>
<dbReference type="GO" id="GO:0097361">
    <property type="term" value="C:cytosolic [4Fe-4S] assembly targeting complex"/>
    <property type="evidence" value="ECO:0007669"/>
    <property type="project" value="UniProtKB-UniRule"/>
</dbReference>
<gene>
    <name evidence="3" type="ORF">AB6A40_000334</name>
</gene>
<keyword evidence="1" id="KW-0227">DNA damage</keyword>
<dbReference type="PANTHER" id="PTHR12891:SF0">
    <property type="entry name" value="MMS19 NUCLEOTIDE EXCISION REPAIR PROTEIN HOMOLOG"/>
    <property type="match status" value="1"/>
</dbReference>
<name>A0ABD6E1X2_9BILA</name>
<evidence type="ECO:0000256" key="1">
    <source>
        <dbReference type="RuleBase" id="RU367072"/>
    </source>
</evidence>
<dbReference type="Proteomes" id="UP001608902">
    <property type="component" value="Unassembled WGS sequence"/>
</dbReference>
<comment type="similarity">
    <text evidence="1">Belongs to the MET18/MMS19 family.</text>
</comment>
<dbReference type="EMBL" id="JBGFUD010000090">
    <property type="protein sequence ID" value="MFH4973625.1"/>
    <property type="molecule type" value="Genomic_DNA"/>
</dbReference>
<dbReference type="GO" id="GO:0006281">
    <property type="term" value="P:DNA repair"/>
    <property type="evidence" value="ECO:0007669"/>
    <property type="project" value="UniProtKB-UniRule"/>
</dbReference>
<dbReference type="GO" id="GO:0005819">
    <property type="term" value="C:spindle"/>
    <property type="evidence" value="ECO:0007669"/>
    <property type="project" value="UniProtKB-SubCell"/>
</dbReference>
<keyword evidence="1" id="KW-0539">Nucleus</keyword>
<dbReference type="GO" id="GO:0005634">
    <property type="term" value="C:nucleus"/>
    <property type="evidence" value="ECO:0007669"/>
    <property type="project" value="UniProtKB-SubCell"/>
</dbReference>
<comment type="subunit">
    <text evidence="1">Component of the CIA complex.</text>
</comment>
<evidence type="ECO:0000313" key="4">
    <source>
        <dbReference type="Proteomes" id="UP001608902"/>
    </source>
</evidence>
<dbReference type="GO" id="GO:0016226">
    <property type="term" value="P:iron-sulfur cluster assembly"/>
    <property type="evidence" value="ECO:0007669"/>
    <property type="project" value="UniProtKB-UniRule"/>
</dbReference>
<feature type="domain" description="MMS19 N-terminal" evidence="2">
    <location>
        <begin position="26"/>
        <end position="288"/>
    </location>
</feature>
<keyword evidence="4" id="KW-1185">Reference proteome</keyword>
<dbReference type="Pfam" id="PF14500">
    <property type="entry name" value="MMS19_N"/>
    <property type="match status" value="1"/>
</dbReference>
<evidence type="ECO:0000259" key="2">
    <source>
        <dbReference type="Pfam" id="PF14500"/>
    </source>
</evidence>
<evidence type="ECO:0000313" key="3">
    <source>
        <dbReference type="EMBL" id="MFH4973625.1"/>
    </source>
</evidence>
<dbReference type="GO" id="GO:0051604">
    <property type="term" value="P:protein maturation"/>
    <property type="evidence" value="ECO:0007669"/>
    <property type="project" value="UniProtKB-UniRule"/>
</dbReference>
<protein>
    <recommendedName>
        <fullName evidence="1">MMS19 nucleotide excision repair protein</fullName>
    </recommendedName>
</protein>
<comment type="subcellular location">
    <subcellularLocation>
        <location evidence="1">Cytoplasm</location>
        <location evidence="1">Cytoskeleton</location>
        <location evidence="1">Spindle</location>
    </subcellularLocation>
    <subcellularLocation>
        <location evidence="1">Nucleus</location>
    </subcellularLocation>
</comment>
<reference evidence="3 4" key="1">
    <citation type="submission" date="2024-08" db="EMBL/GenBank/DDBJ databases">
        <title>Gnathostoma spinigerum genome.</title>
        <authorList>
            <person name="Gonzalez-Bertolin B."/>
            <person name="Monzon S."/>
            <person name="Zaballos A."/>
            <person name="Jimenez P."/>
            <person name="Dekumyoy P."/>
            <person name="Varona S."/>
            <person name="Cuesta I."/>
            <person name="Sumanam S."/>
            <person name="Adisakwattana P."/>
            <person name="Gasser R.B."/>
            <person name="Hernandez-Gonzalez A."/>
            <person name="Young N.D."/>
            <person name="Perteguer M.J."/>
        </authorList>
    </citation>
    <scope>NUCLEOTIDE SEQUENCE [LARGE SCALE GENOMIC DNA]</scope>
    <source>
        <strain evidence="3">AL3</strain>
        <tissue evidence="3">Liver</tissue>
    </source>
</reference>
<comment type="caution">
    <text evidence="3">The sequence shown here is derived from an EMBL/GenBank/DDBJ whole genome shotgun (WGS) entry which is preliminary data.</text>
</comment>
<comment type="function">
    <text evidence="1">Key component of the cytosolic iron-sulfur protein assembly (CIA) complex, a multiprotein complex that mediates the incorporation of iron-sulfur cluster into apoproteins specifically involved in DNA metabolism and genomic integrity. In the CIA complex, MMS19 acts as an adapter between early-acting CIA components and a subset of cellular target iron-sulfur proteins.</text>
</comment>
<keyword evidence="1" id="KW-0234">DNA repair</keyword>
<keyword evidence="1" id="KW-0206">Cytoskeleton</keyword>
<organism evidence="3 4">
    <name type="scientific">Gnathostoma spinigerum</name>
    <dbReference type="NCBI Taxonomy" id="75299"/>
    <lineage>
        <taxon>Eukaryota</taxon>
        <taxon>Metazoa</taxon>
        <taxon>Ecdysozoa</taxon>
        <taxon>Nematoda</taxon>
        <taxon>Chromadorea</taxon>
        <taxon>Rhabditida</taxon>
        <taxon>Spirurina</taxon>
        <taxon>Gnathostomatomorpha</taxon>
        <taxon>Gnathostomatoidea</taxon>
        <taxon>Gnathostomatidae</taxon>
        <taxon>Gnathostoma</taxon>
    </lineage>
</organism>
<proteinExistence type="inferred from homology"/>
<dbReference type="InterPro" id="IPR029240">
    <property type="entry name" value="MMS19_N"/>
</dbReference>
<keyword evidence="1" id="KW-0963">Cytoplasm</keyword>
<dbReference type="SUPFAM" id="SSF48371">
    <property type="entry name" value="ARM repeat"/>
    <property type="match status" value="1"/>
</dbReference>
<accession>A0ABD6E1X2</accession>